<feature type="region of interest" description="Disordered" evidence="1">
    <location>
        <begin position="1"/>
        <end position="35"/>
    </location>
</feature>
<sequence>MPATGEAGRKAQAEARQKLKKLSNPRSSNIIQPMAVPPMGDEEYIRLRCLEFATANSSKVGIENPYDLATKYANYVLTGSPDIA</sequence>
<name>A0A0F7L8E5_9VIRU</name>
<reference evidence="2" key="2">
    <citation type="submission" date="2015-03" db="EMBL/GenBank/DDBJ databases">
        <authorList>
            <person name="Chow C.-E.T."/>
            <person name="Winget D.M."/>
            <person name="White R.A.III."/>
            <person name="Hallam S.J."/>
            <person name="Suttle C.A."/>
        </authorList>
    </citation>
    <scope>NUCLEOTIDE SEQUENCE</scope>
    <source>
        <strain evidence="2">Oxic1_1</strain>
    </source>
</reference>
<proteinExistence type="predicted"/>
<feature type="compositionally biased region" description="Basic and acidic residues" evidence="1">
    <location>
        <begin position="7"/>
        <end position="17"/>
    </location>
</feature>
<evidence type="ECO:0000256" key="1">
    <source>
        <dbReference type="SAM" id="MobiDB-lite"/>
    </source>
</evidence>
<protein>
    <submittedName>
        <fullName evidence="2">Uncharacterized protein</fullName>
    </submittedName>
</protein>
<reference evidence="2" key="1">
    <citation type="journal article" date="2015" name="Front. Microbiol.">
        <title>Combining genomic sequencing methods to explore viral diversity and reveal potential virus-host interactions.</title>
        <authorList>
            <person name="Chow C.E."/>
            <person name="Winget D.M."/>
            <person name="White R.A.III."/>
            <person name="Hallam S.J."/>
            <person name="Suttle C.A."/>
        </authorList>
    </citation>
    <scope>NUCLEOTIDE SEQUENCE</scope>
    <source>
        <strain evidence="2">Oxic1_1</strain>
    </source>
</reference>
<evidence type="ECO:0000313" key="2">
    <source>
        <dbReference type="EMBL" id="AKH47692.1"/>
    </source>
</evidence>
<accession>A0A0F7L8E5</accession>
<dbReference type="EMBL" id="KR029596">
    <property type="protein sequence ID" value="AKH47692.1"/>
    <property type="molecule type" value="Genomic_DNA"/>
</dbReference>
<organism evidence="2">
    <name type="scientific">uncultured marine virus</name>
    <dbReference type="NCBI Taxonomy" id="186617"/>
    <lineage>
        <taxon>Viruses</taxon>
        <taxon>environmental samples</taxon>
    </lineage>
</organism>